<feature type="compositionally biased region" description="Acidic residues" evidence="1">
    <location>
        <begin position="1258"/>
        <end position="1267"/>
    </location>
</feature>
<feature type="compositionally biased region" description="Polar residues" evidence="1">
    <location>
        <begin position="832"/>
        <end position="846"/>
    </location>
</feature>
<feature type="region of interest" description="Disordered" evidence="1">
    <location>
        <begin position="485"/>
        <end position="539"/>
    </location>
</feature>
<feature type="compositionally biased region" description="Polar residues" evidence="1">
    <location>
        <begin position="1268"/>
        <end position="1280"/>
    </location>
</feature>
<evidence type="ECO:0000313" key="2">
    <source>
        <dbReference type="EMBL" id="EJK65073.1"/>
    </source>
</evidence>
<dbReference type="Gene3D" id="1.20.5.340">
    <property type="match status" value="1"/>
</dbReference>
<feature type="region of interest" description="Disordered" evidence="1">
    <location>
        <begin position="860"/>
        <end position="887"/>
    </location>
</feature>
<reference evidence="2 3" key="1">
    <citation type="journal article" date="2012" name="Genome Biol.">
        <title>Genome and low-iron response of an oceanic diatom adapted to chronic iron limitation.</title>
        <authorList>
            <person name="Lommer M."/>
            <person name="Specht M."/>
            <person name="Roy A.S."/>
            <person name="Kraemer L."/>
            <person name="Andreson R."/>
            <person name="Gutowska M.A."/>
            <person name="Wolf J."/>
            <person name="Bergner S.V."/>
            <person name="Schilhabel M.B."/>
            <person name="Klostermeier U.C."/>
            <person name="Beiko R.G."/>
            <person name="Rosenstiel P."/>
            <person name="Hippler M."/>
            <person name="Laroche J."/>
        </authorList>
    </citation>
    <scope>NUCLEOTIDE SEQUENCE [LARGE SCALE GENOMIC DNA]</scope>
    <source>
        <strain evidence="2 3">CCMP1005</strain>
    </source>
</reference>
<feature type="region of interest" description="Disordered" evidence="1">
    <location>
        <begin position="728"/>
        <end position="761"/>
    </location>
</feature>
<sequence>MRRNAATVGAATATRRTSNGGNTMGPSLRWTKWPFVSTATPQPSAAPRPRSQASRAIAVTRTDVANDIGGSKAWGGQENSSAASTRGSDTVIHILNDDGNVAPSCSTVEGEQGYTHAATPSHQPWLVEGDALHTTEVEGDVDFKGAAFKQAIPPIDDTVNIGGPAPADASDFHEDKPAGNVDFSRCSTTADADAGPTVEKKALDVVKHQAELIPKGGIQPLYETVPPSTLASRGGHRTSPSPQTRHVGDDVPVYVPTTMSAMEARTWPRDGNRRMTSREKNDYFFYLVNEDLDRAELLILAENECKKRNIVVEASADTCLTSDCEVFYDNYRGIREMDASDLQALRKSSRCNIAALGRLDQQMPPRLTQLYDAIYSECRRLERSMDESQAAACDYIDRHIKSSARPLRLECLHVSRLARTALTQLVLHYEPLLSISYSLARQCCEGDDIPAEGWDHVEEAIEFNRALINDVDTRIATLSRVIEEDADSNDKTTTADAASLDSETSEPELNDTDDGGEIASPSLLEEVEGDAKEDTASVPDELRFDACSIEDTAGVVEGHEAHTNDEAVHGQLACELDSTDGTMSQSLLDEFKGDDMAEEIVRLETSVRSRDDEVVGLQETVTRLQGDLGSLRNDVTSLTAQRDTLTSLLQSRDDDVTRLQDEVTRLLDDLASAKAMIVEAPTEEASSSGKADSPPVQVVFDEDGQVTKPVSDALHGASWASVCEEDEEHDARDTAGRDITRTHPLGAWTVPPQLKGVGDTSTLPQQVAPPHLASNRGDDKDACLLADHVATPRFTSSSRGDNAIPLQNHQAKQVASPRFGRSKVRILRRPGASTNTARATTDTPRLQDNGLELCAPSRSVVDKSRRNMSRRRKGASTDNTQRQKNGVAPVSRGALIYRQQASWAVKACHVLSAQLASDRTCLHNEVGRLRLLVAELIQRQTGHSNDESFTEETVLETIPEESTVLSTVAIASTITDGRCASVEDSSDTRRKRIGFPSEIVRPMDSPGTGLISPSARDDRVATDVLSGDGSPLRQFLTEVEQSTDGDPAQNDEDDIESKGTAFEQAAPPADNKALLSPTAVEGDADSSTGTVFDHAAPPTDVTVLHSRSTVEGDTKRGGDDIHRSTLQGDSADDALQSIELSASNINDGVASPSHSRFEIDANYGGADIRRSPLQEVKSDIVPTQWDGDYTPDDVVGDVDGDASAGGALLKQSVSVDAVAPSIDEDNIHDLQSVLTAPLTAFTLAPTSVDCIQRTCDVDNDNLDEDDGTPSTLRESPITQRNDVHPLQSVLAAPVLAFHLAPASSDDIFRQIDTNNRLESQDEGLPPKPKRKRRRHRRRRRKRGRKKTTRDLLIHSPMTHPQEFRPVFNSAATKSLPLSGFDGPGDTSKLTYTTSRQPDPSNNATRSKFPTIKNADKSFPSASPLDISRARNDTVSCTLSSFVHDLEAELDAAILGIV</sequence>
<dbReference type="EMBL" id="AGNL01016466">
    <property type="protein sequence ID" value="EJK65073.1"/>
    <property type="molecule type" value="Genomic_DNA"/>
</dbReference>
<organism evidence="2 3">
    <name type="scientific">Thalassiosira oceanica</name>
    <name type="common">Marine diatom</name>
    <dbReference type="NCBI Taxonomy" id="159749"/>
    <lineage>
        <taxon>Eukaryota</taxon>
        <taxon>Sar</taxon>
        <taxon>Stramenopiles</taxon>
        <taxon>Ochrophyta</taxon>
        <taxon>Bacillariophyta</taxon>
        <taxon>Coscinodiscophyceae</taxon>
        <taxon>Thalassiosirophycidae</taxon>
        <taxon>Thalassiosirales</taxon>
        <taxon>Thalassiosiraceae</taxon>
        <taxon>Thalassiosira</taxon>
    </lineage>
</organism>
<feature type="region of interest" description="Disordered" evidence="1">
    <location>
        <begin position="219"/>
        <end position="251"/>
    </location>
</feature>
<feature type="compositionally biased region" description="Low complexity" evidence="1">
    <location>
        <begin position="1"/>
        <end position="17"/>
    </location>
</feature>
<feature type="region of interest" description="Disordered" evidence="1">
    <location>
        <begin position="1258"/>
        <end position="1280"/>
    </location>
</feature>
<feature type="region of interest" description="Disordered" evidence="1">
    <location>
        <begin position="983"/>
        <end position="1033"/>
    </location>
</feature>
<name>K0SG07_THAOC</name>
<dbReference type="SUPFAM" id="SSF58100">
    <property type="entry name" value="Bacterial hemolysins"/>
    <property type="match status" value="1"/>
</dbReference>
<proteinExistence type="predicted"/>
<feature type="compositionally biased region" description="Basic and acidic residues" evidence="1">
    <location>
        <begin position="529"/>
        <end position="539"/>
    </location>
</feature>
<feature type="region of interest" description="Disordered" evidence="1">
    <location>
        <begin position="1314"/>
        <end position="1358"/>
    </location>
</feature>
<feature type="compositionally biased region" description="Basic and acidic residues" evidence="1">
    <location>
        <begin position="729"/>
        <end position="741"/>
    </location>
</feature>
<gene>
    <name evidence="2" type="ORF">THAOC_14124</name>
</gene>
<feature type="compositionally biased region" description="Polar residues" evidence="1">
    <location>
        <begin position="1387"/>
        <end position="1407"/>
    </location>
</feature>
<comment type="caution">
    <text evidence="2">The sequence shown here is derived from an EMBL/GenBank/DDBJ whole genome shotgun (WGS) entry which is preliminary data.</text>
</comment>
<keyword evidence="3" id="KW-1185">Reference proteome</keyword>
<dbReference type="Proteomes" id="UP000266841">
    <property type="component" value="Unassembled WGS sequence"/>
</dbReference>
<feature type="region of interest" description="Disordered" evidence="1">
    <location>
        <begin position="831"/>
        <end position="850"/>
    </location>
</feature>
<feature type="region of interest" description="Disordered" evidence="1">
    <location>
        <begin position="1079"/>
        <end position="1128"/>
    </location>
</feature>
<evidence type="ECO:0000256" key="1">
    <source>
        <dbReference type="SAM" id="MobiDB-lite"/>
    </source>
</evidence>
<feature type="compositionally biased region" description="Basic residues" evidence="1">
    <location>
        <begin position="1327"/>
        <end position="1347"/>
    </location>
</feature>
<protein>
    <submittedName>
        <fullName evidence="2">Uncharacterized protein</fullName>
    </submittedName>
</protein>
<feature type="region of interest" description="Disordered" evidence="1">
    <location>
        <begin position="1"/>
        <end position="29"/>
    </location>
</feature>
<feature type="compositionally biased region" description="Basic and acidic residues" evidence="1">
    <location>
        <begin position="1108"/>
        <end position="1123"/>
    </location>
</feature>
<feature type="compositionally biased region" description="Acidic residues" evidence="1">
    <location>
        <begin position="503"/>
        <end position="516"/>
    </location>
</feature>
<evidence type="ECO:0000313" key="3">
    <source>
        <dbReference type="Proteomes" id="UP000266841"/>
    </source>
</evidence>
<accession>K0SG07</accession>
<feature type="region of interest" description="Disordered" evidence="1">
    <location>
        <begin position="1374"/>
        <end position="1416"/>
    </location>
</feature>